<gene>
    <name evidence="2" type="primary">ylbG</name>
    <name evidence="2" type="ORF">BN424_1386</name>
</gene>
<name>K8E3R1_CARML</name>
<dbReference type="HOGENOM" id="CLU_3023590_0_0_9"/>
<evidence type="ECO:0000313" key="3">
    <source>
        <dbReference type="Proteomes" id="UP000000212"/>
    </source>
</evidence>
<dbReference type="STRING" id="1234679.BN424_1386"/>
<dbReference type="EMBL" id="HE999757">
    <property type="protein sequence ID" value="CCO10895.1"/>
    <property type="molecule type" value="Genomic_DNA"/>
</dbReference>
<evidence type="ECO:0000256" key="1">
    <source>
        <dbReference type="ARBA" id="ARBA00022490"/>
    </source>
</evidence>
<dbReference type="PATRIC" id="fig|1234679.3.peg.1356"/>
<sequence length="55" mass="6669">MELILNERQGIIVWVYSLRHLKTLKRFGLIHYVSKRMKYVVIYVDKSEVETTEKN</sequence>
<keyword evidence="3" id="KW-1185">Reference proteome</keyword>
<protein>
    <submittedName>
        <fullName evidence="2">UPF0298 protein ylbG</fullName>
    </submittedName>
</protein>
<evidence type="ECO:0000313" key="2">
    <source>
        <dbReference type="EMBL" id="CCO10895.1"/>
    </source>
</evidence>
<reference evidence="3" key="1">
    <citation type="journal article" date="2013" name="Genome Announc.">
        <title>Complete Chromosome Sequence of Carnobacterium maltaromaticum LMA 28.</title>
        <authorList>
            <person name="Cailliez-Grimal C."/>
            <person name="Chaillou S."/>
            <person name="Anba-Mondoloni J."/>
            <person name="Loux V."/>
            <person name="Afzal M.I."/>
            <person name="Rahman A."/>
            <person name="Kergourlay G."/>
            <person name="Champomier-Verges M.C."/>
            <person name="Zagorec M."/>
            <person name="Dalgaard P."/>
            <person name="Leisner J.J."/>
            <person name="Prevost H."/>
            <person name="Revol-Junelles A.M."/>
            <person name="Borges F."/>
        </authorList>
    </citation>
    <scope>NUCLEOTIDE SEQUENCE</scope>
    <source>
        <strain evidence="3">LMA28</strain>
    </source>
</reference>
<dbReference type="KEGG" id="cml:BN424_1386"/>
<proteinExistence type="predicted"/>
<dbReference type="Pfam" id="PF09902">
    <property type="entry name" value="DUF2129"/>
    <property type="match status" value="1"/>
</dbReference>
<keyword evidence="1" id="KW-0963">Cytoplasm</keyword>
<accession>K8E3R1</accession>
<organism evidence="2 3">
    <name type="scientific">Carnobacterium maltaromaticum LMA28</name>
    <dbReference type="NCBI Taxonomy" id="1234679"/>
    <lineage>
        <taxon>Bacteria</taxon>
        <taxon>Bacillati</taxon>
        <taxon>Bacillota</taxon>
        <taxon>Bacilli</taxon>
        <taxon>Lactobacillales</taxon>
        <taxon>Carnobacteriaceae</taxon>
        <taxon>Carnobacterium</taxon>
    </lineage>
</organism>
<dbReference type="eggNOG" id="COG4471">
    <property type="taxonomic scope" value="Bacteria"/>
</dbReference>
<dbReference type="AlphaFoldDB" id="K8E3R1"/>
<dbReference type="InterPro" id="IPR016979">
    <property type="entry name" value="DUF2129"/>
</dbReference>
<dbReference type="Proteomes" id="UP000000212">
    <property type="component" value="Chromosome"/>
</dbReference>